<gene>
    <name evidence="2" type="ORF">FQY79_05275</name>
</gene>
<feature type="chain" id="PRO_5022984517" evidence="1">
    <location>
        <begin position="22"/>
        <end position="147"/>
    </location>
</feature>
<dbReference type="EMBL" id="VOHE01000002">
    <property type="protein sequence ID" value="TWT20726.1"/>
    <property type="molecule type" value="Genomic_DNA"/>
</dbReference>
<dbReference type="AlphaFoldDB" id="A0A5C5U432"/>
<dbReference type="OrthoDB" id="6023584at2"/>
<dbReference type="RefSeq" id="WP_146311437.1">
    <property type="nucleotide sequence ID" value="NZ_VOHE01000002.1"/>
</dbReference>
<evidence type="ECO:0000313" key="2">
    <source>
        <dbReference type="EMBL" id="TWT20726.1"/>
    </source>
</evidence>
<feature type="signal peptide" evidence="1">
    <location>
        <begin position="1"/>
        <end position="21"/>
    </location>
</feature>
<evidence type="ECO:0000313" key="3">
    <source>
        <dbReference type="Proteomes" id="UP000315949"/>
    </source>
</evidence>
<organism evidence="2 3">
    <name type="scientific">Luteimonas wenzhouensis</name>
    <dbReference type="NCBI Taxonomy" id="2599615"/>
    <lineage>
        <taxon>Bacteria</taxon>
        <taxon>Pseudomonadati</taxon>
        <taxon>Pseudomonadota</taxon>
        <taxon>Gammaproteobacteria</taxon>
        <taxon>Lysobacterales</taxon>
        <taxon>Lysobacteraceae</taxon>
        <taxon>Luteimonas</taxon>
    </lineage>
</organism>
<comment type="caution">
    <text evidence="2">The sequence shown here is derived from an EMBL/GenBank/DDBJ whole genome shotgun (WGS) entry which is preliminary data.</text>
</comment>
<evidence type="ECO:0000256" key="1">
    <source>
        <dbReference type="SAM" id="SignalP"/>
    </source>
</evidence>
<proteinExistence type="predicted"/>
<name>A0A5C5U432_9GAMM</name>
<keyword evidence="1" id="KW-0732">Signal</keyword>
<protein>
    <submittedName>
        <fullName evidence="2">Uncharacterized protein</fullName>
    </submittedName>
</protein>
<keyword evidence="3" id="KW-1185">Reference proteome</keyword>
<dbReference type="Proteomes" id="UP000315949">
    <property type="component" value="Unassembled WGS sequence"/>
</dbReference>
<accession>A0A5C5U432</accession>
<sequence length="147" mass="16683">MSIRRLLFLYIAALLPLPALAQAPATCPELPASSGLSWESTQGDDFLFCKAVREDGFQAFSVMLREESTFRERFGLREEKGVIDGHKVRWYRGQLPNRDAIVRETLIELDDGLTAHIMLRVEDERQLADSLRLAGMLRFNDTRVGSN</sequence>
<reference evidence="2 3" key="1">
    <citation type="submission" date="2019-07" db="EMBL/GenBank/DDBJ databases">
        <title>Luteimonas sp. YD-1 nov., isolated from acidic soil.</title>
        <authorList>
            <person name="Zhou J."/>
        </authorList>
    </citation>
    <scope>NUCLEOTIDE SEQUENCE [LARGE SCALE GENOMIC DNA]</scope>
    <source>
        <strain evidence="2 3">YD-1</strain>
    </source>
</reference>